<keyword evidence="7" id="KW-0346">Stress response</keyword>
<evidence type="ECO:0000256" key="6">
    <source>
        <dbReference type="ARBA" id="ARBA00022884"/>
    </source>
</evidence>
<reference evidence="8 9" key="1">
    <citation type="journal article" date="2016" name="Nat. Commun.">
        <title>Thousands of microbial genomes shed light on interconnected biogeochemical processes in an aquifer system.</title>
        <authorList>
            <person name="Anantharaman K."/>
            <person name="Brown C.T."/>
            <person name="Hug L.A."/>
            <person name="Sharon I."/>
            <person name="Castelle C.J."/>
            <person name="Probst A.J."/>
            <person name="Thomas B.C."/>
            <person name="Singh A."/>
            <person name="Wilkins M.J."/>
            <person name="Karaoz U."/>
            <person name="Brodie E.L."/>
            <person name="Williams K.H."/>
            <person name="Hubbard S.S."/>
            <person name="Banfield J.F."/>
        </authorList>
    </citation>
    <scope>NUCLEOTIDE SEQUENCE [LARGE SCALE GENOMIC DNA]</scope>
</reference>
<proteinExistence type="inferred from homology"/>
<dbReference type="GO" id="GO:0016787">
    <property type="term" value="F:hydrolase activity"/>
    <property type="evidence" value="ECO:0007669"/>
    <property type="project" value="UniProtKB-KW"/>
</dbReference>
<evidence type="ECO:0000256" key="5">
    <source>
        <dbReference type="ARBA" id="ARBA00022801"/>
    </source>
</evidence>
<keyword evidence="6" id="KW-0694">RNA-binding</keyword>
<comment type="caution">
    <text evidence="8">The sequence shown here is derived from an EMBL/GenBank/DDBJ whole genome shotgun (WGS) entry which is preliminary data.</text>
</comment>
<comment type="similarity">
    <text evidence="1">Belongs to the HicA mRNA interferase family.</text>
</comment>
<dbReference type="GO" id="GO:0004519">
    <property type="term" value="F:endonuclease activity"/>
    <property type="evidence" value="ECO:0007669"/>
    <property type="project" value="UniProtKB-KW"/>
</dbReference>
<dbReference type="GO" id="GO:0003729">
    <property type="term" value="F:mRNA binding"/>
    <property type="evidence" value="ECO:0007669"/>
    <property type="project" value="InterPro"/>
</dbReference>
<organism evidence="8 9">
    <name type="scientific">Candidatus Kaiserbacteria bacterium RIFOXYD1_FULL_47_14</name>
    <dbReference type="NCBI Taxonomy" id="1798533"/>
    <lineage>
        <taxon>Bacteria</taxon>
        <taxon>Candidatus Kaiseribacteriota</taxon>
    </lineage>
</organism>
<sequence>MSIIPILSARLVIRKLNRTGFSYLKSHGSHQYYIHPITKRMTSIPVHGGNAIGRKLLKEIIDQAGITIEQFLKL</sequence>
<dbReference type="InterPro" id="IPR012933">
    <property type="entry name" value="HicA_mRNA_interferase"/>
</dbReference>
<keyword evidence="3" id="KW-0540">Nuclease</keyword>
<evidence type="ECO:0000256" key="1">
    <source>
        <dbReference type="ARBA" id="ARBA00006620"/>
    </source>
</evidence>
<evidence type="ECO:0000256" key="2">
    <source>
        <dbReference type="ARBA" id="ARBA00022649"/>
    </source>
</evidence>
<protein>
    <recommendedName>
        <fullName evidence="10">Addiction module toxin, HicA family</fullName>
    </recommendedName>
</protein>
<evidence type="ECO:0000313" key="8">
    <source>
        <dbReference type="EMBL" id="OGG92882.1"/>
    </source>
</evidence>
<dbReference type="SUPFAM" id="SSF54786">
    <property type="entry name" value="YcfA/nrd intein domain"/>
    <property type="match status" value="1"/>
</dbReference>
<dbReference type="Gene3D" id="3.30.920.30">
    <property type="entry name" value="Hypothetical protein"/>
    <property type="match status" value="1"/>
</dbReference>
<evidence type="ECO:0000313" key="9">
    <source>
        <dbReference type="Proteomes" id="UP000176867"/>
    </source>
</evidence>
<dbReference type="Pfam" id="PF07927">
    <property type="entry name" value="HicA_toxin"/>
    <property type="match status" value="1"/>
</dbReference>
<dbReference type="STRING" id="1798533.A2609_03465"/>
<evidence type="ECO:0000256" key="4">
    <source>
        <dbReference type="ARBA" id="ARBA00022759"/>
    </source>
</evidence>
<accession>A0A1F6G455</accession>
<evidence type="ECO:0008006" key="10">
    <source>
        <dbReference type="Google" id="ProtNLM"/>
    </source>
</evidence>
<dbReference type="AlphaFoldDB" id="A0A1F6G455"/>
<name>A0A1F6G455_9BACT</name>
<dbReference type="InterPro" id="IPR038570">
    <property type="entry name" value="HicA_sf"/>
</dbReference>
<dbReference type="Proteomes" id="UP000176867">
    <property type="component" value="Unassembled WGS sequence"/>
</dbReference>
<evidence type="ECO:0000256" key="3">
    <source>
        <dbReference type="ARBA" id="ARBA00022722"/>
    </source>
</evidence>
<evidence type="ECO:0000256" key="7">
    <source>
        <dbReference type="ARBA" id="ARBA00023016"/>
    </source>
</evidence>
<keyword evidence="5" id="KW-0378">Hydrolase</keyword>
<gene>
    <name evidence="8" type="ORF">A2609_03465</name>
</gene>
<keyword evidence="2" id="KW-1277">Toxin-antitoxin system</keyword>
<keyword evidence="4" id="KW-0255">Endonuclease</keyword>
<dbReference type="EMBL" id="MFMU01000017">
    <property type="protein sequence ID" value="OGG92882.1"/>
    <property type="molecule type" value="Genomic_DNA"/>
</dbReference>